<dbReference type="Proteomes" id="UP000838878">
    <property type="component" value="Chromosome 2"/>
</dbReference>
<name>A0A8J9UL55_9NEOP</name>
<protein>
    <submittedName>
        <fullName evidence="1">Uncharacterized protein</fullName>
    </submittedName>
</protein>
<proteinExistence type="predicted"/>
<dbReference type="AlphaFoldDB" id="A0A8J9UL55"/>
<accession>A0A8J9UL55</accession>
<reference evidence="1" key="1">
    <citation type="submission" date="2021-12" db="EMBL/GenBank/DDBJ databases">
        <authorList>
            <person name="Martin H S."/>
        </authorList>
    </citation>
    <scope>NUCLEOTIDE SEQUENCE</scope>
</reference>
<keyword evidence="2" id="KW-1185">Reference proteome</keyword>
<dbReference type="EMBL" id="OV170222">
    <property type="protein sequence ID" value="CAH0721009.1"/>
    <property type="molecule type" value="Genomic_DNA"/>
</dbReference>
<sequence length="68" mass="8393">MSEKRRVMKMNVDGWEVEEEECEIEHERESMNDELTSNRGEWKRKTFCADHWMFRRFVLLDLLSLLDQ</sequence>
<feature type="non-terminal residue" evidence="1">
    <location>
        <position position="68"/>
    </location>
</feature>
<organism evidence="1 2">
    <name type="scientific">Brenthis ino</name>
    <name type="common">lesser marbled fritillary</name>
    <dbReference type="NCBI Taxonomy" id="405034"/>
    <lineage>
        <taxon>Eukaryota</taxon>
        <taxon>Metazoa</taxon>
        <taxon>Ecdysozoa</taxon>
        <taxon>Arthropoda</taxon>
        <taxon>Hexapoda</taxon>
        <taxon>Insecta</taxon>
        <taxon>Pterygota</taxon>
        <taxon>Neoptera</taxon>
        <taxon>Endopterygota</taxon>
        <taxon>Lepidoptera</taxon>
        <taxon>Glossata</taxon>
        <taxon>Ditrysia</taxon>
        <taxon>Papilionoidea</taxon>
        <taxon>Nymphalidae</taxon>
        <taxon>Heliconiinae</taxon>
        <taxon>Argynnini</taxon>
        <taxon>Brenthis</taxon>
    </lineage>
</organism>
<evidence type="ECO:0000313" key="1">
    <source>
        <dbReference type="EMBL" id="CAH0721009.1"/>
    </source>
</evidence>
<evidence type="ECO:0000313" key="2">
    <source>
        <dbReference type="Proteomes" id="UP000838878"/>
    </source>
</evidence>
<gene>
    <name evidence="1" type="ORF">BINO364_LOCUS7156</name>
</gene>